<protein>
    <submittedName>
        <fullName evidence="1">Reverse transcriptase</fullName>
    </submittedName>
</protein>
<evidence type="ECO:0000313" key="2">
    <source>
        <dbReference type="Proteomes" id="UP000321947"/>
    </source>
</evidence>
<reference evidence="1 2" key="1">
    <citation type="submission" date="2019-08" db="EMBL/GenBank/DDBJ databases">
        <title>Draft genome sequences of two oriental melons (Cucumis melo L. var makuwa).</title>
        <authorList>
            <person name="Kwon S.-Y."/>
        </authorList>
    </citation>
    <scope>NUCLEOTIDE SEQUENCE [LARGE SCALE GENOMIC DNA]</scope>
    <source>
        <strain evidence="2">cv. Chang Bougi</strain>
        <tissue evidence="1">Leaf</tissue>
    </source>
</reference>
<evidence type="ECO:0000313" key="1">
    <source>
        <dbReference type="EMBL" id="TYK28702.1"/>
    </source>
</evidence>
<accession>A0A5D3DYP4</accession>
<dbReference type="AlphaFoldDB" id="A0A5D3DYP4"/>
<organism evidence="1 2">
    <name type="scientific">Cucumis melo var. makuwa</name>
    <name type="common">Oriental melon</name>
    <dbReference type="NCBI Taxonomy" id="1194695"/>
    <lineage>
        <taxon>Eukaryota</taxon>
        <taxon>Viridiplantae</taxon>
        <taxon>Streptophyta</taxon>
        <taxon>Embryophyta</taxon>
        <taxon>Tracheophyta</taxon>
        <taxon>Spermatophyta</taxon>
        <taxon>Magnoliopsida</taxon>
        <taxon>eudicotyledons</taxon>
        <taxon>Gunneridae</taxon>
        <taxon>Pentapetalae</taxon>
        <taxon>rosids</taxon>
        <taxon>fabids</taxon>
        <taxon>Cucurbitales</taxon>
        <taxon>Cucurbitaceae</taxon>
        <taxon>Benincaseae</taxon>
        <taxon>Cucumis</taxon>
    </lineage>
</organism>
<sequence length="246" mass="28428">MSQLASTVSKLESKGKLPSQLDVANLNPPRKDKAKDEELLEIFKKVEINLPLLSAVQQIPKYAKFLKELCTKKRRHSDKENIIVSQNAYELIKKDMPKKNLDLGRPFMKTVKAILDIDKGSLSIEFGGDRISFNINESMKYPMENFFLNYLDSFKYIPMACDSLFGNHFEDYVLEFESFENLLYDEYASCKNSFCDYDHTCVNEGNVCFEENSVLDESLFELDYELALGEDENSTLDSLMYLDKFI</sequence>
<keyword evidence="1" id="KW-0548">Nucleotidyltransferase</keyword>
<proteinExistence type="predicted"/>
<keyword evidence="1" id="KW-0808">Transferase</keyword>
<gene>
    <name evidence="1" type="ORF">E5676_scaffold403G00150</name>
</gene>
<dbReference type="GO" id="GO:0003964">
    <property type="term" value="F:RNA-directed DNA polymerase activity"/>
    <property type="evidence" value="ECO:0007669"/>
    <property type="project" value="UniProtKB-KW"/>
</dbReference>
<name>A0A5D3DYP4_CUCMM</name>
<keyword evidence="1" id="KW-0695">RNA-directed DNA polymerase</keyword>
<dbReference type="Proteomes" id="UP000321947">
    <property type="component" value="Unassembled WGS sequence"/>
</dbReference>
<comment type="caution">
    <text evidence="1">The sequence shown here is derived from an EMBL/GenBank/DDBJ whole genome shotgun (WGS) entry which is preliminary data.</text>
</comment>
<dbReference type="EMBL" id="SSTD01002040">
    <property type="protein sequence ID" value="TYK28702.1"/>
    <property type="molecule type" value="Genomic_DNA"/>
</dbReference>